<evidence type="ECO:0000256" key="1">
    <source>
        <dbReference type="SAM" id="MobiDB-lite"/>
    </source>
</evidence>
<feature type="region of interest" description="Disordered" evidence="1">
    <location>
        <begin position="97"/>
        <end position="146"/>
    </location>
</feature>
<name>A0AAV8YXE9_9CUCU</name>
<gene>
    <name evidence="2" type="ORF">NQ318_015010</name>
</gene>
<organism evidence="2 3">
    <name type="scientific">Aromia moschata</name>
    <dbReference type="NCBI Taxonomy" id="1265417"/>
    <lineage>
        <taxon>Eukaryota</taxon>
        <taxon>Metazoa</taxon>
        <taxon>Ecdysozoa</taxon>
        <taxon>Arthropoda</taxon>
        <taxon>Hexapoda</taxon>
        <taxon>Insecta</taxon>
        <taxon>Pterygota</taxon>
        <taxon>Neoptera</taxon>
        <taxon>Endopterygota</taxon>
        <taxon>Coleoptera</taxon>
        <taxon>Polyphaga</taxon>
        <taxon>Cucujiformia</taxon>
        <taxon>Chrysomeloidea</taxon>
        <taxon>Cerambycidae</taxon>
        <taxon>Cerambycinae</taxon>
        <taxon>Callichromatini</taxon>
        <taxon>Aromia</taxon>
    </lineage>
</organism>
<protein>
    <submittedName>
        <fullName evidence="2">Uncharacterized protein</fullName>
    </submittedName>
</protein>
<comment type="caution">
    <text evidence="2">The sequence shown here is derived from an EMBL/GenBank/DDBJ whole genome shotgun (WGS) entry which is preliminary data.</text>
</comment>
<accession>A0AAV8YXE9</accession>
<proteinExistence type="predicted"/>
<dbReference type="AlphaFoldDB" id="A0AAV8YXE9"/>
<keyword evidence="3" id="KW-1185">Reference proteome</keyword>
<dbReference type="Proteomes" id="UP001162162">
    <property type="component" value="Unassembled WGS sequence"/>
</dbReference>
<evidence type="ECO:0000313" key="2">
    <source>
        <dbReference type="EMBL" id="KAJ8956274.1"/>
    </source>
</evidence>
<dbReference type="EMBL" id="JAPWTK010000031">
    <property type="protein sequence ID" value="KAJ8956274.1"/>
    <property type="molecule type" value="Genomic_DNA"/>
</dbReference>
<feature type="compositionally biased region" description="Low complexity" evidence="1">
    <location>
        <begin position="102"/>
        <end position="113"/>
    </location>
</feature>
<evidence type="ECO:0000313" key="3">
    <source>
        <dbReference type="Proteomes" id="UP001162162"/>
    </source>
</evidence>
<feature type="region of interest" description="Disordered" evidence="1">
    <location>
        <begin position="27"/>
        <end position="48"/>
    </location>
</feature>
<reference evidence="2" key="1">
    <citation type="journal article" date="2023" name="Insect Mol. Biol.">
        <title>Genome sequencing provides insights into the evolution of gene families encoding plant cell wall-degrading enzymes in longhorned beetles.</title>
        <authorList>
            <person name="Shin N.R."/>
            <person name="Okamura Y."/>
            <person name="Kirsch R."/>
            <person name="Pauchet Y."/>
        </authorList>
    </citation>
    <scope>NUCLEOTIDE SEQUENCE</scope>
    <source>
        <strain evidence="2">AMC_N1</strain>
    </source>
</reference>
<sequence length="187" mass="21219">MAEGSYEYECMRAELLGLDKPDYEEFMRNKADEESKREAEEEEADIKNLQEVDHQLENLGRISGGLEELNSILKKTQYKITRFKASCGSLTSLLKRRDSKCDSSSSQEANSQAEEAKVVPNDTGTTGNRTEGSEAEKVQHCTSTARKSDLAKALDKDFDRIDSMIEKAENAQYSMAHQRKQMKKFME</sequence>